<dbReference type="InterPro" id="IPR015421">
    <property type="entry name" value="PyrdxlP-dep_Trfase_major"/>
</dbReference>
<dbReference type="FunFam" id="3.40.640.10:FF:000084">
    <property type="entry name" value="IscS-like cysteine desulfurase"/>
    <property type="match status" value="1"/>
</dbReference>
<evidence type="ECO:0000259" key="8">
    <source>
        <dbReference type="Pfam" id="PF00266"/>
    </source>
</evidence>
<evidence type="ECO:0000256" key="1">
    <source>
        <dbReference type="ARBA" id="ARBA00001933"/>
    </source>
</evidence>
<dbReference type="GO" id="GO:0046872">
    <property type="term" value="F:metal ion binding"/>
    <property type="evidence" value="ECO:0007669"/>
    <property type="project" value="UniProtKB-KW"/>
</dbReference>
<keyword evidence="10" id="KW-1185">Reference proteome</keyword>
<dbReference type="SUPFAM" id="SSF53383">
    <property type="entry name" value="PLP-dependent transferases"/>
    <property type="match status" value="1"/>
</dbReference>
<feature type="domain" description="Aminotransferase class V" evidence="8">
    <location>
        <begin position="2"/>
        <end position="363"/>
    </location>
</feature>
<evidence type="ECO:0000256" key="7">
    <source>
        <dbReference type="RuleBase" id="RU004504"/>
    </source>
</evidence>
<comment type="similarity">
    <text evidence="2">Belongs to the class-V pyridoxal-phosphate-dependent aminotransferase family. NifS/IscS subfamily.</text>
</comment>
<keyword evidence="5" id="KW-0408">Iron</keyword>
<comment type="caution">
    <text evidence="9">The sequence shown here is derived from an EMBL/GenBank/DDBJ whole genome shotgun (WGS) entry which is preliminary data.</text>
</comment>
<evidence type="ECO:0000313" key="10">
    <source>
        <dbReference type="Proteomes" id="UP000321662"/>
    </source>
</evidence>
<dbReference type="InterPro" id="IPR000192">
    <property type="entry name" value="Aminotrans_V_dom"/>
</dbReference>
<dbReference type="Gene3D" id="3.40.640.10">
    <property type="entry name" value="Type I PLP-dependent aspartate aminotransferase-like (Major domain)"/>
    <property type="match status" value="1"/>
</dbReference>
<dbReference type="Gene3D" id="1.10.260.50">
    <property type="match status" value="1"/>
</dbReference>
<evidence type="ECO:0000256" key="6">
    <source>
        <dbReference type="ARBA" id="ARBA00023014"/>
    </source>
</evidence>
<organism evidence="9 10">
    <name type="scientific">Alkalibacterium kapii</name>
    <dbReference type="NCBI Taxonomy" id="426704"/>
    <lineage>
        <taxon>Bacteria</taxon>
        <taxon>Bacillati</taxon>
        <taxon>Bacillota</taxon>
        <taxon>Bacilli</taxon>
        <taxon>Lactobacillales</taxon>
        <taxon>Carnobacteriaceae</taxon>
        <taxon>Alkalibacterium</taxon>
    </lineage>
</organism>
<evidence type="ECO:0000256" key="2">
    <source>
        <dbReference type="ARBA" id="ARBA00006490"/>
    </source>
</evidence>
<proteinExistence type="inferred from homology"/>
<dbReference type="Gene3D" id="3.90.1150.10">
    <property type="entry name" value="Aspartate Aminotransferase, domain 1"/>
    <property type="match status" value="1"/>
</dbReference>
<dbReference type="GO" id="GO:0008483">
    <property type="term" value="F:transaminase activity"/>
    <property type="evidence" value="ECO:0007669"/>
    <property type="project" value="UniProtKB-KW"/>
</dbReference>
<dbReference type="RefSeq" id="WP_146924379.1">
    <property type="nucleotide sequence ID" value="NZ_BJUY01000013.1"/>
</dbReference>
<dbReference type="PANTHER" id="PTHR11601:SF50">
    <property type="entry name" value="CYSTEINE DESULFURASE ISCS 2-RELATED"/>
    <property type="match status" value="1"/>
</dbReference>
<dbReference type="InterPro" id="IPR015424">
    <property type="entry name" value="PyrdxlP-dep_Trfase"/>
</dbReference>
<name>A0A511AWR2_9LACT</name>
<dbReference type="PIRSF" id="PIRSF005572">
    <property type="entry name" value="NifS"/>
    <property type="match status" value="1"/>
</dbReference>
<evidence type="ECO:0000256" key="4">
    <source>
        <dbReference type="ARBA" id="ARBA00022898"/>
    </source>
</evidence>
<dbReference type="PANTHER" id="PTHR11601">
    <property type="entry name" value="CYSTEINE DESULFURYLASE FAMILY MEMBER"/>
    <property type="match status" value="1"/>
</dbReference>
<dbReference type="OrthoDB" id="9808002at2"/>
<comment type="cofactor">
    <cofactor evidence="1 7">
        <name>pyridoxal 5'-phosphate</name>
        <dbReference type="ChEBI" id="CHEBI:597326"/>
    </cofactor>
</comment>
<gene>
    <name evidence="9" type="primary">nifS</name>
    <name evidence="9" type="ORF">AKA01nite_11730</name>
</gene>
<dbReference type="GO" id="GO:0031071">
    <property type="term" value="F:cysteine desulfurase activity"/>
    <property type="evidence" value="ECO:0007669"/>
    <property type="project" value="UniProtKB-ARBA"/>
</dbReference>
<dbReference type="PROSITE" id="PS00595">
    <property type="entry name" value="AA_TRANSFER_CLASS_5"/>
    <property type="match status" value="1"/>
</dbReference>
<sequence>MIYFDNSATTRTEASVLDTYRAVNEQYFGNPSSLHQLGERSRQLLDQSRKQIAELMGVNKEEIVFTSGGTEGDNFAIKGTAMAKKGYGRHMITSITEHPAVLKSMEQLESIGWDVTYLSVDKKGKINLNELKTAIRKDTVLVSLMAVNNETGSLQPLKEVSEVLEDHPSIHFHVDAVQALGKVDLDLNESRIDMAVFSGHKFHAPKGTGFMYVRKGRKLSPLLSGGGQESGLRNGTENVPGNVALAKALRLLLKNKKATNDRLSSMKQSLLNYFSELEKVTVFSPEESAPHIISFGIKNSRGEVLVHALEKEGIYISTTSACSSRKNKSVHSIKEMGHSKEQAASAVRISLSNMNTKDEVEIFKKTFNKVYERLKAIE</sequence>
<keyword evidence="6" id="KW-0411">Iron-sulfur</keyword>
<dbReference type="GO" id="GO:0051536">
    <property type="term" value="F:iron-sulfur cluster binding"/>
    <property type="evidence" value="ECO:0007669"/>
    <property type="project" value="UniProtKB-KW"/>
</dbReference>
<accession>A0A511AWR2</accession>
<dbReference type="InterPro" id="IPR015422">
    <property type="entry name" value="PyrdxlP-dep_Trfase_small"/>
</dbReference>
<keyword evidence="9" id="KW-0032">Aminotransferase</keyword>
<keyword evidence="3" id="KW-0479">Metal-binding</keyword>
<protein>
    <submittedName>
        <fullName evidence="9">Aminotransferase V</fullName>
    </submittedName>
</protein>
<reference evidence="9 10" key="1">
    <citation type="submission" date="2019-07" db="EMBL/GenBank/DDBJ databases">
        <title>Whole genome shotgun sequence of Alkalibacterium kapii NBRC 103247.</title>
        <authorList>
            <person name="Hosoyama A."/>
            <person name="Uohara A."/>
            <person name="Ohji S."/>
            <person name="Ichikawa N."/>
        </authorList>
    </citation>
    <scope>NUCLEOTIDE SEQUENCE [LARGE SCALE GENOMIC DNA]</scope>
    <source>
        <strain evidence="9 10">NBRC 103247</strain>
    </source>
</reference>
<evidence type="ECO:0000256" key="3">
    <source>
        <dbReference type="ARBA" id="ARBA00022723"/>
    </source>
</evidence>
<dbReference type="InterPro" id="IPR016454">
    <property type="entry name" value="Cysteine_dSase"/>
</dbReference>
<dbReference type="Pfam" id="PF00266">
    <property type="entry name" value="Aminotran_5"/>
    <property type="match status" value="1"/>
</dbReference>
<evidence type="ECO:0000256" key="5">
    <source>
        <dbReference type="ARBA" id="ARBA00023004"/>
    </source>
</evidence>
<keyword evidence="4" id="KW-0663">Pyridoxal phosphate</keyword>
<evidence type="ECO:0000313" key="9">
    <source>
        <dbReference type="EMBL" id="GEK91551.1"/>
    </source>
</evidence>
<keyword evidence="9" id="KW-0808">Transferase</keyword>
<dbReference type="Proteomes" id="UP000321662">
    <property type="component" value="Unassembled WGS sequence"/>
</dbReference>
<dbReference type="InterPro" id="IPR020578">
    <property type="entry name" value="Aminotrans_V_PyrdxlP_BS"/>
</dbReference>
<dbReference type="AlphaFoldDB" id="A0A511AWR2"/>
<dbReference type="EMBL" id="BJUY01000013">
    <property type="protein sequence ID" value="GEK91551.1"/>
    <property type="molecule type" value="Genomic_DNA"/>
</dbReference>